<proteinExistence type="predicted"/>
<sequence>MIVKGLVIKEYIVGESDKYITLFSRELGQIQVSAKFAKKYVSGLSAGTQLFVYGEFKIIKRQDKYKLLSADIIMSFYKLREDLIALSYANYIIEFLLKVTNENDKQEELLVLALYTLNTLTKSRLNCKIVRTIFDLKALQCLGLMPQVNNCVVCGKNLDTLIKNETYYFDIGNGGYNCCANNHLKLKGSSIDLIKYIYKLPIKHLYSFKADYKIFKELDFLMYKYRTYYIEYNFNSLEYIKTL</sequence>
<gene>
    <name evidence="1" type="ORF">AN396_08995</name>
</gene>
<protein>
    <submittedName>
        <fullName evidence="1">DNA repair protein RecO</fullName>
    </submittedName>
</protein>
<comment type="caution">
    <text evidence="1">The sequence shown here is derived from an EMBL/GenBank/DDBJ whole genome shotgun (WGS) entry which is preliminary data.</text>
</comment>
<dbReference type="EMBL" id="LJDB01000070">
    <property type="protein sequence ID" value="ONI39167.1"/>
    <property type="molecule type" value="Genomic_DNA"/>
</dbReference>
<keyword evidence="2" id="KW-1185">Reference proteome</keyword>
<evidence type="ECO:0000313" key="2">
    <source>
        <dbReference type="Proteomes" id="UP000188605"/>
    </source>
</evidence>
<name>A0ACC8XAC2_9FIRM</name>
<dbReference type="Proteomes" id="UP000188605">
    <property type="component" value="Unassembled WGS sequence"/>
</dbReference>
<accession>A0ACC8XAC2</accession>
<evidence type="ECO:0000313" key="1">
    <source>
        <dbReference type="EMBL" id="ONI39167.1"/>
    </source>
</evidence>
<organism evidence="1 2">
    <name type="scientific">Candidatus Epulonipiscium fishelsonii</name>
    <dbReference type="NCBI Taxonomy" id="77094"/>
    <lineage>
        <taxon>Bacteria</taxon>
        <taxon>Bacillati</taxon>
        <taxon>Bacillota</taxon>
        <taxon>Clostridia</taxon>
        <taxon>Lachnospirales</taxon>
        <taxon>Lachnospiraceae</taxon>
        <taxon>Candidatus Epulonipiscium</taxon>
    </lineage>
</organism>
<reference evidence="1" key="1">
    <citation type="submission" date="2016-08" db="EMBL/GenBank/DDBJ databases">
        <authorList>
            <person name="Ngugi D.K."/>
            <person name="Miyake S."/>
            <person name="Stingl U."/>
        </authorList>
    </citation>
    <scope>NUCLEOTIDE SEQUENCE</scope>
    <source>
        <strain evidence="1">SCG-B11WGA-EpuloA1</strain>
    </source>
</reference>